<feature type="compositionally biased region" description="Basic residues" evidence="1">
    <location>
        <begin position="19"/>
        <end position="30"/>
    </location>
</feature>
<organism evidence="3">
    <name type="scientific">uncultured Friedmanniella sp</name>
    <dbReference type="NCBI Taxonomy" id="335381"/>
    <lineage>
        <taxon>Bacteria</taxon>
        <taxon>Bacillati</taxon>
        <taxon>Actinomycetota</taxon>
        <taxon>Actinomycetes</taxon>
        <taxon>Propionibacteriales</taxon>
        <taxon>Nocardioidaceae</taxon>
        <taxon>Friedmanniella</taxon>
        <taxon>environmental samples</taxon>
    </lineage>
</organism>
<feature type="region of interest" description="Disordered" evidence="1">
    <location>
        <begin position="222"/>
        <end position="323"/>
    </location>
</feature>
<feature type="region of interest" description="Disordered" evidence="1">
    <location>
        <begin position="338"/>
        <end position="388"/>
    </location>
</feature>
<evidence type="ECO:0000256" key="1">
    <source>
        <dbReference type="SAM" id="MobiDB-lite"/>
    </source>
</evidence>
<protein>
    <submittedName>
        <fullName evidence="3">Uncharacterized protein</fullName>
    </submittedName>
</protein>
<dbReference type="EMBL" id="CADCTS010000159">
    <property type="protein sequence ID" value="CAA9298230.1"/>
    <property type="molecule type" value="Genomic_DNA"/>
</dbReference>
<feature type="non-terminal residue" evidence="3">
    <location>
        <position position="388"/>
    </location>
</feature>
<keyword evidence="2" id="KW-0472">Membrane</keyword>
<feature type="non-terminal residue" evidence="3">
    <location>
        <position position="1"/>
    </location>
</feature>
<sequence>EGARRRRERPSAAAEPRRAARGRRPGRRGAPRPADVPGPGRGVLPGPTGRGAAAVRRRPRLLAPAPGVGRDRVGLPVLRAQRAGAHPPGAGPAGLRLAGLLPEAARAALRPGGRGRPPRRRDDRAGPARQRRPLQHLGEPAAQPLQRRGAGGRPHPRHRHLRPDQPAVVAAVGGAVLAAAAALPAAARAGPAAGRVARRRAAGAVRPRRRHVDAVAVLPADVRPRRPDGPELADARGARSALDRRPPLELAAGARGGGAAHHRAVEPDRAGRRPPARGPAVLPGPAGRLAARRRSGLLPRRARPVRDGVPAVGGAGLVQPVPGARADPAGGAVLHRAGVTLAGDRPRGAGRRGRGGAVRAAGRVPVPPAGPARRPRRAGARPGPPGGL</sequence>
<keyword evidence="2" id="KW-0812">Transmembrane</keyword>
<feature type="compositionally biased region" description="Low complexity" evidence="1">
    <location>
        <begin position="278"/>
        <end position="289"/>
    </location>
</feature>
<feature type="region of interest" description="Disordered" evidence="1">
    <location>
        <begin position="1"/>
        <end position="73"/>
    </location>
</feature>
<evidence type="ECO:0000313" key="3">
    <source>
        <dbReference type="EMBL" id="CAA9298230.1"/>
    </source>
</evidence>
<dbReference type="AlphaFoldDB" id="A0A6J4K9A3"/>
<feature type="compositionally biased region" description="Basic residues" evidence="1">
    <location>
        <begin position="290"/>
        <end position="303"/>
    </location>
</feature>
<name>A0A6J4K9A3_9ACTN</name>
<gene>
    <name evidence="3" type="ORF">AVDCRST_MAG48-1099</name>
</gene>
<feature type="region of interest" description="Disordered" evidence="1">
    <location>
        <begin position="79"/>
        <end position="98"/>
    </location>
</feature>
<proteinExistence type="predicted"/>
<reference evidence="3" key="1">
    <citation type="submission" date="2020-02" db="EMBL/GenBank/DDBJ databases">
        <authorList>
            <person name="Meier V. D."/>
        </authorList>
    </citation>
    <scope>NUCLEOTIDE SEQUENCE</scope>
    <source>
        <strain evidence="3">AVDCRST_MAG48</strain>
    </source>
</reference>
<feature type="region of interest" description="Disordered" evidence="1">
    <location>
        <begin position="104"/>
        <end position="166"/>
    </location>
</feature>
<evidence type="ECO:0000256" key="2">
    <source>
        <dbReference type="SAM" id="Phobius"/>
    </source>
</evidence>
<accession>A0A6J4K9A3</accession>
<feature type="compositionally biased region" description="Low complexity" evidence="1">
    <location>
        <begin position="31"/>
        <end position="54"/>
    </location>
</feature>
<feature type="compositionally biased region" description="Basic and acidic residues" evidence="1">
    <location>
        <begin position="222"/>
        <end position="247"/>
    </location>
</feature>
<keyword evidence="2" id="KW-1133">Transmembrane helix</keyword>
<feature type="transmembrane region" description="Helical" evidence="2">
    <location>
        <begin position="167"/>
        <end position="187"/>
    </location>
</feature>